<gene>
    <name evidence="3" type="primary">amrB</name>
    <name evidence="3" type="ORF">E7Z75_04190</name>
</gene>
<dbReference type="Gene3D" id="3.40.830.10">
    <property type="entry name" value="LigB-like"/>
    <property type="match status" value="1"/>
</dbReference>
<dbReference type="EMBL" id="SUTG01000014">
    <property type="protein sequence ID" value="MBE6512334.1"/>
    <property type="molecule type" value="Genomic_DNA"/>
</dbReference>
<accession>A0A8T3VLF0</accession>
<dbReference type="PANTHER" id="PTHR11060:SF0">
    <property type="entry name" value="PROTEIN MEMO1"/>
    <property type="match status" value="1"/>
</dbReference>
<proteinExistence type="inferred from homology"/>
<sequence>MIREPAVAGAFYESNVKYLRESIEDCFKHRLGPGEVPKLSRIKNEKQVNAIMVPHAGYVYSGPTAAHAYSKLVQDGYPETFVILCPNHTGYGADVSVYNEGSWVVPNGVCDVDNELADEIIKNSNFAKADFNAHLKEHSCEVQLPFLKYFDSNFKIVPICMMDQSVETSKDLANSIYESSQNLGRKITLIDSTDLSHFKSQEKTIEHDNLVFNEVFNANTEGLYQVVKNEQISICGYGPTMVSMEFSKKLGQKNFELLQHSTSGDITLDYASVVGYGSGVWY</sequence>
<dbReference type="AlphaFoldDB" id="A0A8T3VLF0"/>
<evidence type="ECO:0000256" key="2">
    <source>
        <dbReference type="HAMAP-Rule" id="MF_00055"/>
    </source>
</evidence>
<dbReference type="PANTHER" id="PTHR11060">
    <property type="entry name" value="PROTEIN MEMO1"/>
    <property type="match status" value="1"/>
</dbReference>
<evidence type="ECO:0000313" key="3">
    <source>
        <dbReference type="EMBL" id="MBE6512334.1"/>
    </source>
</evidence>
<name>A0A8T3VLF0_METOL</name>
<evidence type="ECO:0000256" key="1">
    <source>
        <dbReference type="ARBA" id="ARBA00006315"/>
    </source>
</evidence>
<comment type="similarity">
    <text evidence="1 2">Belongs to the MEMO1 family.</text>
</comment>
<dbReference type="InterPro" id="IPR002737">
    <property type="entry name" value="MEMO1_fam"/>
</dbReference>
<protein>
    <recommendedName>
        <fullName evidence="2">MEMO1 family protein E7Z75_04190</fullName>
    </recommendedName>
</protein>
<dbReference type="HAMAP" id="MF_00055">
    <property type="entry name" value="MEMO1"/>
    <property type="match status" value="1"/>
</dbReference>
<dbReference type="Proteomes" id="UP000732619">
    <property type="component" value="Unassembled WGS sequence"/>
</dbReference>
<comment type="caution">
    <text evidence="3">The sequence shown here is derived from an EMBL/GenBank/DDBJ whole genome shotgun (WGS) entry which is preliminary data.</text>
</comment>
<organism evidence="3 4">
    <name type="scientific">Methanobrevibacter olleyae</name>
    <dbReference type="NCBI Taxonomy" id="294671"/>
    <lineage>
        <taxon>Archaea</taxon>
        <taxon>Methanobacteriati</taxon>
        <taxon>Methanobacteriota</taxon>
        <taxon>Methanomada group</taxon>
        <taxon>Methanobacteria</taxon>
        <taxon>Methanobacteriales</taxon>
        <taxon>Methanobacteriaceae</taxon>
        <taxon>Methanobrevibacter</taxon>
    </lineage>
</organism>
<evidence type="ECO:0000313" key="4">
    <source>
        <dbReference type="Proteomes" id="UP000732619"/>
    </source>
</evidence>
<reference evidence="3" key="1">
    <citation type="submission" date="2019-04" db="EMBL/GenBank/DDBJ databases">
        <title>Evolution of Biomass-Degrading Anaerobic Consortia Revealed by Metagenomics.</title>
        <authorList>
            <person name="Peng X."/>
        </authorList>
    </citation>
    <scope>NUCLEOTIDE SEQUENCE</scope>
    <source>
        <strain evidence="3">SIG14</strain>
    </source>
</reference>
<dbReference type="NCBIfam" id="TIGR04336">
    <property type="entry name" value="AmmeMemoSam_B"/>
    <property type="match status" value="1"/>
</dbReference>
<dbReference type="Pfam" id="PF01875">
    <property type="entry name" value="Memo"/>
    <property type="match status" value="1"/>
</dbReference>
<dbReference type="CDD" id="cd07361">
    <property type="entry name" value="MEMO_like"/>
    <property type="match status" value="1"/>
</dbReference>